<evidence type="ECO:0008006" key="11">
    <source>
        <dbReference type="Google" id="ProtNLM"/>
    </source>
</evidence>
<keyword evidence="5" id="KW-0732">Signal</keyword>
<evidence type="ECO:0000256" key="5">
    <source>
        <dbReference type="ARBA" id="ARBA00022729"/>
    </source>
</evidence>
<dbReference type="Gene3D" id="1.20.1250.10">
    <property type="match status" value="3"/>
</dbReference>
<evidence type="ECO:0000256" key="1">
    <source>
        <dbReference type="ARBA" id="ARBA00004613"/>
    </source>
</evidence>
<gene>
    <name evidence="9" type="ORF">E5288_WYG010739</name>
</gene>
<protein>
    <recommendedName>
        <fullName evidence="11">Placental prolactin-related protein 2</fullName>
    </recommendedName>
</protein>
<keyword evidence="7" id="KW-0325">Glycoprotein</keyword>
<dbReference type="SUPFAM" id="SSF47266">
    <property type="entry name" value="4-helical cytokines"/>
    <property type="match status" value="3"/>
</dbReference>
<evidence type="ECO:0000313" key="9">
    <source>
        <dbReference type="EMBL" id="MXQ94675.1"/>
    </source>
</evidence>
<evidence type="ECO:0000256" key="8">
    <source>
        <dbReference type="RuleBase" id="RU003618"/>
    </source>
</evidence>
<dbReference type="PANTHER" id="PTHR11417:SF5">
    <property type="entry name" value="PROLACTIN"/>
    <property type="match status" value="1"/>
</dbReference>
<dbReference type="Proteomes" id="UP000322234">
    <property type="component" value="Unassembled WGS sequence"/>
</dbReference>
<dbReference type="InterPro" id="IPR001400">
    <property type="entry name" value="Somatotropin/Prolactin"/>
</dbReference>
<evidence type="ECO:0000256" key="2">
    <source>
        <dbReference type="ARBA" id="ARBA00008474"/>
    </source>
</evidence>
<dbReference type="PRINTS" id="PR00836">
    <property type="entry name" value="SOMATOTROPIN"/>
</dbReference>
<dbReference type="InterPro" id="IPR009079">
    <property type="entry name" value="4_helix_cytokine-like_core"/>
</dbReference>
<reference evidence="9" key="1">
    <citation type="submission" date="2019-10" db="EMBL/GenBank/DDBJ databases">
        <title>The sequence and de novo assembly of the wild yak genome.</title>
        <authorList>
            <person name="Liu Y."/>
        </authorList>
    </citation>
    <scope>NUCLEOTIDE SEQUENCE [LARGE SCALE GENOMIC DNA]</scope>
    <source>
        <strain evidence="9">WY2019</strain>
    </source>
</reference>
<accession>A0A6B0RY08</accession>
<dbReference type="PROSITE" id="PS00266">
    <property type="entry name" value="SOMATOTROPIN_1"/>
    <property type="match status" value="3"/>
</dbReference>
<dbReference type="CDD" id="cd10288">
    <property type="entry name" value="prolactin_like"/>
    <property type="match status" value="1"/>
</dbReference>
<comment type="caution">
    <text evidence="9">The sequence shown here is derived from an EMBL/GenBank/DDBJ whole genome shotgun (WGS) entry which is preliminary data.</text>
</comment>
<evidence type="ECO:0000256" key="3">
    <source>
        <dbReference type="ARBA" id="ARBA00022525"/>
    </source>
</evidence>
<organism evidence="9 10">
    <name type="scientific">Bos mutus</name>
    <name type="common">wild yak</name>
    <dbReference type="NCBI Taxonomy" id="72004"/>
    <lineage>
        <taxon>Eukaryota</taxon>
        <taxon>Metazoa</taxon>
        <taxon>Chordata</taxon>
        <taxon>Craniata</taxon>
        <taxon>Vertebrata</taxon>
        <taxon>Euteleostomi</taxon>
        <taxon>Mammalia</taxon>
        <taxon>Eutheria</taxon>
        <taxon>Laurasiatheria</taxon>
        <taxon>Artiodactyla</taxon>
        <taxon>Ruminantia</taxon>
        <taxon>Pecora</taxon>
        <taxon>Bovidae</taxon>
        <taxon>Bovinae</taxon>
        <taxon>Bos</taxon>
    </lineage>
</organism>
<evidence type="ECO:0000313" key="10">
    <source>
        <dbReference type="Proteomes" id="UP000322234"/>
    </source>
</evidence>
<keyword evidence="4 8" id="KW-0372">Hormone</keyword>
<dbReference type="EMBL" id="VBQZ03000120">
    <property type="protein sequence ID" value="MXQ94675.1"/>
    <property type="molecule type" value="Genomic_DNA"/>
</dbReference>
<name>A0A6B0RY08_9CETA</name>
<proteinExistence type="inferred from homology"/>
<dbReference type="GO" id="GO:0030879">
    <property type="term" value="P:mammary gland development"/>
    <property type="evidence" value="ECO:0007669"/>
    <property type="project" value="TreeGrafter"/>
</dbReference>
<dbReference type="GO" id="GO:0008284">
    <property type="term" value="P:positive regulation of cell population proliferation"/>
    <property type="evidence" value="ECO:0007669"/>
    <property type="project" value="TreeGrafter"/>
</dbReference>
<comment type="subcellular location">
    <subcellularLocation>
        <location evidence="1 8">Secreted</location>
    </subcellularLocation>
</comment>
<sequence>MFGDGSKTKPHGLSGCIPDQIETNIMRRIKMHKSRRAAKVPRRKASQENQAPTLIIVKDLLLQQELLVRATGKEKASLHRMDLMTSGSCLLLLLVVSNLLLCQGISCPSWGPDMFVSLQKSLIDVFINAASLSHDFHNLSTIMFNEFLSTLDEKYAQGKLYHINATKSCHTNSFHTPEERDKAQQMNNEDLSKWTLVLLYSWNNPLYYLVTEIQSMKNLSEAVISSAMEIENMSEKLETIIESQFRKDEKYAQGKLYYINATKSCHTNSFHTPEERDKAQQMNNEDLSKWTLVLLYCWNNPLYYLVPEIQSMKNLSEAVISSAMKIENISEKLETIIESQFKKIIISGIHWIFRKLRNLGNYLGNPPILRIWSCLLLLLVVSNLLLCQGISCPSCGPDMFVSLQKSLIDVFINAASLSHDFHNLSTIMFNEFDEKYAQGKLYYINATKSCHTNSFHTPEERDKAQQMNNEDLSKWTLVLLYSWNNPLYYLVLELRNMKNLSEAVISSAMEIENMSEKLQAFIESQFRKIIVPVLKMIHEVSNTWSRFSSMTFSDEDRSISEYYNLFYCLRRDSRKVDMYIKILTCRTRKTC</sequence>
<keyword evidence="3" id="KW-0964">Secreted</keyword>
<dbReference type="GO" id="GO:0031667">
    <property type="term" value="P:response to nutrient levels"/>
    <property type="evidence" value="ECO:0007669"/>
    <property type="project" value="TreeGrafter"/>
</dbReference>
<keyword evidence="10" id="KW-1185">Reference proteome</keyword>
<comment type="similarity">
    <text evidence="2 8">Belongs to the somatotropin/prolactin family.</text>
</comment>
<dbReference type="PANTHER" id="PTHR11417">
    <property type="entry name" value="SOMATOTROPIN,PROLACTIN"/>
    <property type="match status" value="1"/>
</dbReference>
<keyword evidence="6" id="KW-1015">Disulfide bond</keyword>
<dbReference type="PROSITE" id="PS00338">
    <property type="entry name" value="SOMATOTROPIN_2"/>
    <property type="match status" value="1"/>
</dbReference>
<dbReference type="Pfam" id="PF00103">
    <property type="entry name" value="Hormone_1"/>
    <property type="match status" value="3"/>
</dbReference>
<evidence type="ECO:0000256" key="4">
    <source>
        <dbReference type="ARBA" id="ARBA00022702"/>
    </source>
</evidence>
<dbReference type="GO" id="GO:0007565">
    <property type="term" value="P:female pregnancy"/>
    <property type="evidence" value="ECO:0007669"/>
    <property type="project" value="TreeGrafter"/>
</dbReference>
<dbReference type="GO" id="GO:0005615">
    <property type="term" value="C:extracellular space"/>
    <property type="evidence" value="ECO:0007669"/>
    <property type="project" value="TreeGrafter"/>
</dbReference>
<dbReference type="GO" id="GO:0046427">
    <property type="term" value="P:positive regulation of receptor signaling pathway via JAK-STAT"/>
    <property type="evidence" value="ECO:0007669"/>
    <property type="project" value="TreeGrafter"/>
</dbReference>
<dbReference type="GO" id="GO:0009891">
    <property type="term" value="P:positive regulation of biosynthetic process"/>
    <property type="evidence" value="ECO:0007669"/>
    <property type="project" value="UniProtKB-ARBA"/>
</dbReference>
<dbReference type="GO" id="GO:0005148">
    <property type="term" value="F:prolactin receptor binding"/>
    <property type="evidence" value="ECO:0007669"/>
    <property type="project" value="TreeGrafter"/>
</dbReference>
<dbReference type="GO" id="GO:1903489">
    <property type="term" value="P:positive regulation of lactation"/>
    <property type="evidence" value="ECO:0007669"/>
    <property type="project" value="TreeGrafter"/>
</dbReference>
<dbReference type="InterPro" id="IPR018116">
    <property type="entry name" value="Somatotropin_CS"/>
</dbReference>
<dbReference type="AlphaFoldDB" id="A0A6B0RY08"/>
<dbReference type="FunFam" id="1.20.1250.10:FF:000039">
    <property type="entry name" value="Placental prolactin-related protein 2"/>
    <property type="match status" value="1"/>
</dbReference>
<evidence type="ECO:0000256" key="7">
    <source>
        <dbReference type="ARBA" id="ARBA00023180"/>
    </source>
</evidence>
<evidence type="ECO:0000256" key="6">
    <source>
        <dbReference type="ARBA" id="ARBA00023157"/>
    </source>
</evidence>
<dbReference type="GO" id="GO:0005179">
    <property type="term" value="F:hormone activity"/>
    <property type="evidence" value="ECO:0007669"/>
    <property type="project" value="UniProtKB-KW"/>
</dbReference>